<dbReference type="InterPro" id="IPR036987">
    <property type="entry name" value="SRA-YDG_sf"/>
</dbReference>
<dbReference type="InterPro" id="IPR045134">
    <property type="entry name" value="UHRF1/2-like"/>
</dbReference>
<dbReference type="SMART" id="SM00466">
    <property type="entry name" value="SRA"/>
    <property type="match status" value="1"/>
</dbReference>
<reference evidence="2 3" key="1">
    <citation type="submission" date="2020-01" db="EMBL/GenBank/DDBJ databases">
        <title>Herbidospora sp. NEAU-GS84 nov., a novel actinomycete isolated from soil.</title>
        <authorList>
            <person name="Han L."/>
        </authorList>
    </citation>
    <scope>NUCLEOTIDE SEQUENCE [LARGE SCALE GENOMIC DNA]</scope>
    <source>
        <strain evidence="2 3">NEAU-GS84</strain>
    </source>
</reference>
<dbReference type="Pfam" id="PF02182">
    <property type="entry name" value="SAD_SRA"/>
    <property type="match status" value="1"/>
</dbReference>
<evidence type="ECO:0000313" key="2">
    <source>
        <dbReference type="EMBL" id="NAS23927.1"/>
    </source>
</evidence>
<organism evidence="2 3">
    <name type="scientific">Herbidospora solisilvae</name>
    <dbReference type="NCBI Taxonomy" id="2696284"/>
    <lineage>
        <taxon>Bacteria</taxon>
        <taxon>Bacillati</taxon>
        <taxon>Actinomycetota</taxon>
        <taxon>Actinomycetes</taxon>
        <taxon>Streptosporangiales</taxon>
        <taxon>Streptosporangiaceae</taxon>
        <taxon>Herbidospora</taxon>
    </lineage>
</organism>
<protein>
    <recommendedName>
        <fullName evidence="1">YDG domain-containing protein</fullName>
    </recommendedName>
</protein>
<dbReference type="PANTHER" id="PTHR14140:SF27">
    <property type="entry name" value="OS04G0289800 PROTEIN"/>
    <property type="match status" value="1"/>
</dbReference>
<accession>A0A7C9J3U6</accession>
<proteinExistence type="predicted"/>
<dbReference type="Proteomes" id="UP000479526">
    <property type="component" value="Unassembled WGS sequence"/>
</dbReference>
<dbReference type="PANTHER" id="PTHR14140">
    <property type="entry name" value="E3 UBIQUITIN-PROTEIN LIGASE UHRF-RELATED"/>
    <property type="match status" value="1"/>
</dbReference>
<dbReference type="GO" id="GO:0044027">
    <property type="term" value="P:negative regulation of gene expression via chromosomal CpG island methylation"/>
    <property type="evidence" value="ECO:0007669"/>
    <property type="project" value="TreeGrafter"/>
</dbReference>
<feature type="domain" description="YDG" evidence="1">
    <location>
        <begin position="6"/>
        <end position="149"/>
    </location>
</feature>
<comment type="caution">
    <text evidence="2">The sequence shown here is derived from an EMBL/GenBank/DDBJ whole genome shotgun (WGS) entry which is preliminary data.</text>
</comment>
<dbReference type="Gene3D" id="2.30.280.10">
    <property type="entry name" value="SRA-YDG"/>
    <property type="match status" value="1"/>
</dbReference>
<dbReference type="PROSITE" id="PS51015">
    <property type="entry name" value="YDG"/>
    <property type="match status" value="1"/>
</dbReference>
<sequence>MPRSFGHIAGQPVGSTYGSRKEVRDAGVHLPLIAGISGTAAEGTDSIVVSGGYPDDEDYGDVIVYTGHGGRDANTGKQIRDQEISAPGNAGLLRSHLDGLPVRVVRGAHKDSPHAPNVGYRYDGLYQVDSYAAKVGIEGYRIWRFTLTKLKDEQISTPPAVAPQAVVHPRVANPAPVLTTTVQRLVRNSSVVQHVKAWHEHQCQVCGLAIQVATGFYSEGAHIRGLGQPHHGPDVEENVLCLCPNDHVRFDNGAIYLTDDLKVIDALTGVTIAALRVHPLHQINVTYVAYHRAQWTVGTPRNEP</sequence>
<dbReference type="InterPro" id="IPR003105">
    <property type="entry name" value="SRA_YDG"/>
</dbReference>
<dbReference type="GO" id="GO:0061630">
    <property type="term" value="F:ubiquitin protein ligase activity"/>
    <property type="evidence" value="ECO:0007669"/>
    <property type="project" value="TreeGrafter"/>
</dbReference>
<dbReference type="RefSeq" id="WP_161481129.1">
    <property type="nucleotide sequence ID" value="NZ_WXEW01000005.1"/>
</dbReference>
<dbReference type="InterPro" id="IPR003615">
    <property type="entry name" value="HNH_nuc"/>
</dbReference>
<evidence type="ECO:0000259" key="1">
    <source>
        <dbReference type="PROSITE" id="PS51015"/>
    </source>
</evidence>
<dbReference type="InterPro" id="IPR015947">
    <property type="entry name" value="PUA-like_sf"/>
</dbReference>
<gene>
    <name evidence="2" type="ORF">GT755_19810</name>
</gene>
<keyword evidence="3" id="KW-1185">Reference proteome</keyword>
<evidence type="ECO:0000313" key="3">
    <source>
        <dbReference type="Proteomes" id="UP000479526"/>
    </source>
</evidence>
<name>A0A7C9J3U6_9ACTN</name>
<dbReference type="EMBL" id="WXEW01000005">
    <property type="protein sequence ID" value="NAS23927.1"/>
    <property type="molecule type" value="Genomic_DNA"/>
</dbReference>
<dbReference type="Pfam" id="PF13391">
    <property type="entry name" value="HNH_2"/>
    <property type="match status" value="1"/>
</dbReference>
<dbReference type="AlphaFoldDB" id="A0A7C9J3U6"/>
<dbReference type="GO" id="GO:0016567">
    <property type="term" value="P:protein ubiquitination"/>
    <property type="evidence" value="ECO:0007669"/>
    <property type="project" value="TreeGrafter"/>
</dbReference>
<dbReference type="SUPFAM" id="SSF88697">
    <property type="entry name" value="PUA domain-like"/>
    <property type="match status" value="1"/>
</dbReference>